<comment type="caution">
    <text evidence="2">The sequence shown here is derived from an EMBL/GenBank/DDBJ whole genome shotgun (WGS) entry which is preliminary data.</text>
</comment>
<dbReference type="SUPFAM" id="SSF48452">
    <property type="entry name" value="TPR-like"/>
    <property type="match status" value="1"/>
</dbReference>
<dbReference type="InterPro" id="IPR019734">
    <property type="entry name" value="TPR_rpt"/>
</dbReference>
<dbReference type="AlphaFoldDB" id="A0A443RGS7"/>
<dbReference type="OrthoDB" id="6475113at2759"/>
<keyword evidence="3" id="KW-1185">Reference proteome</keyword>
<protein>
    <submittedName>
        <fullName evidence="2">Uncharacterized protein</fullName>
    </submittedName>
</protein>
<sequence length="176" mass="20453">MFCLKLRKAKSTLQNTHSAFEAQDDESEKEEEVVVKRQKLDCELTGEQKGKKLKEEGIILAENNRFWQAIDKWNQALTLLPNDETIYEMKAQSLMELNEIFPAVEAALKSVQLKCNWFVAYQTYGRALLNVGEIEKAVKSFCRAIHLNPEDGEVRQDLEHSLTLLSMRKQREREHQ</sequence>
<feature type="repeat" description="TPR" evidence="1">
    <location>
        <begin position="118"/>
        <end position="151"/>
    </location>
</feature>
<reference evidence="2 3" key="1">
    <citation type="journal article" date="2018" name="Gigascience">
        <title>Genomes of trombidid mites reveal novel predicted allergens and laterally-transferred genes associated with secondary metabolism.</title>
        <authorList>
            <person name="Dong X."/>
            <person name="Chaisiri K."/>
            <person name="Xia D."/>
            <person name="Armstrong S.D."/>
            <person name="Fang Y."/>
            <person name="Donnelly M.J."/>
            <person name="Kadowaki T."/>
            <person name="McGarry J.W."/>
            <person name="Darby A.C."/>
            <person name="Makepeace B.L."/>
        </authorList>
    </citation>
    <scope>NUCLEOTIDE SEQUENCE [LARGE SCALE GENOMIC DNA]</scope>
    <source>
        <strain evidence="2">UoL-WK</strain>
    </source>
</reference>
<gene>
    <name evidence="2" type="ORF">B4U79_07271</name>
</gene>
<organism evidence="2 3">
    <name type="scientific">Dinothrombium tinctorium</name>
    <dbReference type="NCBI Taxonomy" id="1965070"/>
    <lineage>
        <taxon>Eukaryota</taxon>
        <taxon>Metazoa</taxon>
        <taxon>Ecdysozoa</taxon>
        <taxon>Arthropoda</taxon>
        <taxon>Chelicerata</taxon>
        <taxon>Arachnida</taxon>
        <taxon>Acari</taxon>
        <taxon>Acariformes</taxon>
        <taxon>Trombidiformes</taxon>
        <taxon>Prostigmata</taxon>
        <taxon>Anystina</taxon>
        <taxon>Parasitengona</taxon>
        <taxon>Trombidioidea</taxon>
        <taxon>Trombidiidae</taxon>
        <taxon>Dinothrombium</taxon>
    </lineage>
</organism>
<keyword evidence="1" id="KW-0802">TPR repeat</keyword>
<evidence type="ECO:0000313" key="3">
    <source>
        <dbReference type="Proteomes" id="UP000285301"/>
    </source>
</evidence>
<dbReference type="PROSITE" id="PS50293">
    <property type="entry name" value="TPR_REGION"/>
    <property type="match status" value="1"/>
</dbReference>
<dbReference type="STRING" id="1965070.A0A443RGS7"/>
<evidence type="ECO:0000256" key="1">
    <source>
        <dbReference type="PROSITE-ProRule" id="PRU00339"/>
    </source>
</evidence>
<dbReference type="InterPro" id="IPR052658">
    <property type="entry name" value="TPR-containing"/>
</dbReference>
<dbReference type="PANTHER" id="PTHR15544:SF0">
    <property type="entry name" value="TETRATRICOPEPTIDE REPEAT PROTEIN 33"/>
    <property type="match status" value="1"/>
</dbReference>
<evidence type="ECO:0000313" key="2">
    <source>
        <dbReference type="EMBL" id="RWS14482.1"/>
    </source>
</evidence>
<proteinExistence type="predicted"/>
<dbReference type="EMBL" id="NCKU01000708">
    <property type="protein sequence ID" value="RWS14482.1"/>
    <property type="molecule type" value="Genomic_DNA"/>
</dbReference>
<dbReference type="Gene3D" id="1.25.40.10">
    <property type="entry name" value="Tetratricopeptide repeat domain"/>
    <property type="match status" value="1"/>
</dbReference>
<dbReference type="PANTHER" id="PTHR15544">
    <property type="entry name" value="OSMOSIS RESPONSIVE FACTOR"/>
    <property type="match status" value="1"/>
</dbReference>
<dbReference type="InterPro" id="IPR011990">
    <property type="entry name" value="TPR-like_helical_dom_sf"/>
</dbReference>
<name>A0A443RGS7_9ACAR</name>
<dbReference type="Proteomes" id="UP000285301">
    <property type="component" value="Unassembled WGS sequence"/>
</dbReference>
<dbReference type="SMART" id="SM00028">
    <property type="entry name" value="TPR"/>
    <property type="match status" value="2"/>
</dbReference>
<accession>A0A443RGS7</accession>
<dbReference type="PROSITE" id="PS50005">
    <property type="entry name" value="TPR"/>
    <property type="match status" value="1"/>
</dbReference>